<reference evidence="3" key="1">
    <citation type="submission" date="2020-05" db="EMBL/GenBank/DDBJ databases">
        <title>Mycena genomes resolve the evolution of fungal bioluminescence.</title>
        <authorList>
            <person name="Tsai I.J."/>
        </authorList>
    </citation>
    <scope>NUCLEOTIDE SEQUENCE</scope>
    <source>
        <strain evidence="3">160909Yilan</strain>
    </source>
</reference>
<feature type="signal peptide" evidence="1">
    <location>
        <begin position="1"/>
        <end position="21"/>
    </location>
</feature>
<name>A0A8H6Y8S3_9AGAR</name>
<comment type="caution">
    <text evidence="3">The sequence shown here is derived from an EMBL/GenBank/DDBJ whole genome shotgun (WGS) entry which is preliminary data.</text>
</comment>
<keyword evidence="4" id="KW-1185">Reference proteome</keyword>
<dbReference type="AlphaFoldDB" id="A0A8H6Y8S3"/>
<feature type="chain" id="PRO_5034885361" description="DUF5648 domain-containing protein" evidence="1">
    <location>
        <begin position="22"/>
        <end position="169"/>
    </location>
</feature>
<accession>A0A8H6Y8S3</accession>
<proteinExistence type="predicted"/>
<protein>
    <recommendedName>
        <fullName evidence="2">DUF5648 domain-containing protein</fullName>
    </recommendedName>
</protein>
<keyword evidence="1" id="KW-0732">Signal</keyword>
<evidence type="ECO:0000259" key="2">
    <source>
        <dbReference type="Pfam" id="PF18885"/>
    </source>
</evidence>
<feature type="domain" description="DUF5648" evidence="2">
    <location>
        <begin position="32"/>
        <end position="127"/>
    </location>
</feature>
<sequence>MRAGILSLIAATATLVASVVAQTCSSGSICGSTSSPWYRLNTLPPVSDHFYTMSSAEYVATLIRTDISTVAEGVAAGIFATQEGASVPLFRLYNNQPFNDHIYTIDANEAIALEAEGYNLEDITGYVYSEQHLGTISLVTNAFLSQGYVDQGISCYVPLAGATLNQDIC</sequence>
<dbReference type="Pfam" id="PF18885">
    <property type="entry name" value="DUF5648"/>
    <property type="match status" value="1"/>
</dbReference>
<evidence type="ECO:0000313" key="3">
    <source>
        <dbReference type="EMBL" id="KAF7354707.1"/>
    </source>
</evidence>
<dbReference type="Proteomes" id="UP000623467">
    <property type="component" value="Unassembled WGS sequence"/>
</dbReference>
<organism evidence="3 4">
    <name type="scientific">Mycena sanguinolenta</name>
    <dbReference type="NCBI Taxonomy" id="230812"/>
    <lineage>
        <taxon>Eukaryota</taxon>
        <taxon>Fungi</taxon>
        <taxon>Dikarya</taxon>
        <taxon>Basidiomycota</taxon>
        <taxon>Agaricomycotina</taxon>
        <taxon>Agaricomycetes</taxon>
        <taxon>Agaricomycetidae</taxon>
        <taxon>Agaricales</taxon>
        <taxon>Marasmiineae</taxon>
        <taxon>Mycenaceae</taxon>
        <taxon>Mycena</taxon>
    </lineage>
</organism>
<dbReference type="OrthoDB" id="9971254at2759"/>
<evidence type="ECO:0000313" key="4">
    <source>
        <dbReference type="Proteomes" id="UP000623467"/>
    </source>
</evidence>
<gene>
    <name evidence="3" type="ORF">MSAN_01384400</name>
</gene>
<dbReference type="EMBL" id="JACAZH010000011">
    <property type="protein sequence ID" value="KAF7354707.1"/>
    <property type="molecule type" value="Genomic_DNA"/>
</dbReference>
<dbReference type="InterPro" id="IPR043708">
    <property type="entry name" value="DUF5648"/>
</dbReference>
<evidence type="ECO:0000256" key="1">
    <source>
        <dbReference type="SAM" id="SignalP"/>
    </source>
</evidence>